<proteinExistence type="predicted"/>
<protein>
    <submittedName>
        <fullName evidence="1">Uncharacterized protein</fullName>
    </submittedName>
</protein>
<gene>
    <name evidence="1" type="ORF">DWY25_00395</name>
</gene>
<evidence type="ECO:0000313" key="2">
    <source>
        <dbReference type="Proteomes" id="UP000284178"/>
    </source>
</evidence>
<dbReference type="AlphaFoldDB" id="A0A412G663"/>
<dbReference type="Proteomes" id="UP000284178">
    <property type="component" value="Unassembled WGS sequence"/>
</dbReference>
<comment type="caution">
    <text evidence="1">The sequence shown here is derived from an EMBL/GenBank/DDBJ whole genome shotgun (WGS) entry which is preliminary data.</text>
</comment>
<name>A0A412G663_9FIRM</name>
<reference evidence="1 2" key="1">
    <citation type="submission" date="2018-08" db="EMBL/GenBank/DDBJ databases">
        <title>A genome reference for cultivated species of the human gut microbiota.</title>
        <authorList>
            <person name="Zou Y."/>
            <person name="Xue W."/>
            <person name="Luo G."/>
        </authorList>
    </citation>
    <scope>NUCLEOTIDE SEQUENCE [LARGE SCALE GENOMIC DNA]</scope>
    <source>
        <strain evidence="1 2">AF24-29</strain>
    </source>
</reference>
<organism evidence="1 2">
    <name type="scientific">Holdemania filiformis</name>
    <dbReference type="NCBI Taxonomy" id="61171"/>
    <lineage>
        <taxon>Bacteria</taxon>
        <taxon>Bacillati</taxon>
        <taxon>Bacillota</taxon>
        <taxon>Erysipelotrichia</taxon>
        <taxon>Erysipelotrichales</taxon>
        <taxon>Erysipelotrichaceae</taxon>
        <taxon>Holdemania</taxon>
    </lineage>
</organism>
<dbReference type="RefSeq" id="WP_117892272.1">
    <property type="nucleotide sequence ID" value="NZ_CABJCV010000001.1"/>
</dbReference>
<dbReference type="GeneID" id="83013870"/>
<accession>A0A412G663</accession>
<keyword evidence="2" id="KW-1185">Reference proteome</keyword>
<dbReference type="EMBL" id="QRUP01000001">
    <property type="protein sequence ID" value="RGR76785.1"/>
    <property type="molecule type" value="Genomic_DNA"/>
</dbReference>
<evidence type="ECO:0000313" key="1">
    <source>
        <dbReference type="EMBL" id="RGR76785.1"/>
    </source>
</evidence>
<sequence length="113" mass="13443">MWDKRGFVSLFFLAWFLILSAWTSLGYLQINAEIEVAEQLEAGQRQELRLIPIFRWIRCQLEHDYRCDGWRPEIQAEVQWHGGMAEVTTEYEKIVMTLDENGGKVTNYEIEMR</sequence>